<organism evidence="2 3">
    <name type="scientific">Rubritalea profundi</name>
    <dbReference type="NCBI Taxonomy" id="1658618"/>
    <lineage>
        <taxon>Bacteria</taxon>
        <taxon>Pseudomonadati</taxon>
        <taxon>Verrucomicrobiota</taxon>
        <taxon>Verrucomicrobiia</taxon>
        <taxon>Verrucomicrobiales</taxon>
        <taxon>Rubritaleaceae</taxon>
        <taxon>Rubritalea</taxon>
    </lineage>
</organism>
<protein>
    <submittedName>
        <fullName evidence="2">Uncharacterized protein</fullName>
    </submittedName>
</protein>
<accession>A0A2S7U123</accession>
<dbReference type="InterPro" id="IPR016024">
    <property type="entry name" value="ARM-type_fold"/>
</dbReference>
<keyword evidence="3" id="KW-1185">Reference proteome</keyword>
<sequence>MHRFFLSITLVFSLALSLNTWAQADLIQSLESGSPSESDLIKATHALSTPQARSIIEKAIAKAQPFPRKNLVNLLSHQQLIVRIGSLELLENAAAEDFGFNPWDEPAKNESTQLALQRWKQWADSDSKIESSSVKLSEEQLQNYIQQLLSDDRNRVQRALRMLETNNFHAVAALQSFLIDHPELPEVKQLKLKQAQYELVLIKANRSKAAGLARDLVKGNRDQQLTALSQLKKLGLIAIPIIRDFIGEQDALTRETAMDALLSVGGAQVLSLVVEDLKNEQDVNVLYVVLKNIKEINNPQSIAIATRLLTHEDEDIVVGSIQALTKLIANNSSHSPFSSSNKKNLNSDSPVLPYLHDSRWRVRVAAINHVTKLQLKAAGPNLLKLLKEDDDEFVRSHCIQAAVAIKLTDGLPTLKKLFFTNDELIGALTPAILDLSKSIPADLLAHLKSRDPDTIISALAAFTDDKKPILTVVAGYAQHSDTDISCAALRILANDDDKLKFDFVTNTLTDSLKSGSEAKIQAILTSIDLPRLKITDPRLFLPTHTSRTTSSVLDPLYKAFLMPDGKPLTPALPTVKTDSIGGLSTLLTTLTNLANEPGNNKRTFQISLILTKAGDPRGLKLISENIAEMPVSKRSSLADSLYSPSSAETLPIFDVLLEDPADHIRKEAARNAFTNKKNLKLIKLALGHVAREDTLLKPSEIIQYPFFSALRKSGAASIMQQWASEQFASPTASDKVKILALTIHGKAMRVRDSQEIEQFTKSTNPWVRRAAWYSIASKKSSTTPEQLVSITKDSSPHVRAILAEVSSKERTNWKIYFSDSESTSDNSYSSSRSRRRITQELEDALRVIAETDSSVVNQFEANFSLLTHSRDINLPLFIALLSKTPKETQATRRLSSYVESNFKKMGTGMRPLLAYIDFKRINVRYHKKILEHFKSDSNENEAFHSFKNLAQTTQVSDAPQHIEVEKVEQPIDRNKLVAVFSKKKAASNVPKLSKSSKTSKRISHY</sequence>
<dbReference type="Gene3D" id="1.25.10.10">
    <property type="entry name" value="Leucine-rich Repeat Variant"/>
    <property type="match status" value="3"/>
</dbReference>
<dbReference type="OrthoDB" id="9797355at2"/>
<comment type="caution">
    <text evidence="2">The sequence shown here is derived from an EMBL/GenBank/DDBJ whole genome shotgun (WGS) entry which is preliminary data.</text>
</comment>
<name>A0A2S7U123_9BACT</name>
<evidence type="ECO:0000313" key="2">
    <source>
        <dbReference type="EMBL" id="PQJ28032.1"/>
    </source>
</evidence>
<dbReference type="InterPro" id="IPR011989">
    <property type="entry name" value="ARM-like"/>
</dbReference>
<feature type="signal peptide" evidence="1">
    <location>
        <begin position="1"/>
        <end position="24"/>
    </location>
</feature>
<keyword evidence="1" id="KW-0732">Signal</keyword>
<dbReference type="Pfam" id="PF13646">
    <property type="entry name" value="HEAT_2"/>
    <property type="match status" value="1"/>
</dbReference>
<evidence type="ECO:0000313" key="3">
    <source>
        <dbReference type="Proteomes" id="UP000239907"/>
    </source>
</evidence>
<proteinExistence type="predicted"/>
<feature type="chain" id="PRO_5015436930" evidence="1">
    <location>
        <begin position="25"/>
        <end position="1005"/>
    </location>
</feature>
<evidence type="ECO:0000256" key="1">
    <source>
        <dbReference type="SAM" id="SignalP"/>
    </source>
</evidence>
<dbReference type="SUPFAM" id="SSF48371">
    <property type="entry name" value="ARM repeat"/>
    <property type="match status" value="2"/>
</dbReference>
<dbReference type="EMBL" id="MQWA01000001">
    <property type="protein sequence ID" value="PQJ28032.1"/>
    <property type="molecule type" value="Genomic_DNA"/>
</dbReference>
<dbReference type="Proteomes" id="UP000239907">
    <property type="component" value="Unassembled WGS sequence"/>
</dbReference>
<reference evidence="2 3" key="1">
    <citation type="submission" date="2016-12" db="EMBL/GenBank/DDBJ databases">
        <title>Study of bacterial adaptation to deep sea.</title>
        <authorList>
            <person name="Song J."/>
            <person name="Yoshizawa S."/>
            <person name="Kogure K."/>
        </authorList>
    </citation>
    <scope>NUCLEOTIDE SEQUENCE [LARGE SCALE GENOMIC DNA]</scope>
    <source>
        <strain evidence="2 3">SAORIC-165</strain>
    </source>
</reference>
<dbReference type="AlphaFoldDB" id="A0A2S7U123"/>
<gene>
    <name evidence="2" type="ORF">BSZ32_05635</name>
</gene>